<keyword evidence="5" id="KW-1185">Reference proteome</keyword>
<dbReference type="EMBL" id="MU839829">
    <property type="protein sequence ID" value="KAK1757979.1"/>
    <property type="molecule type" value="Genomic_DNA"/>
</dbReference>
<dbReference type="SUPFAM" id="SSF50129">
    <property type="entry name" value="GroES-like"/>
    <property type="match status" value="1"/>
</dbReference>
<evidence type="ECO:0000259" key="3">
    <source>
        <dbReference type="SMART" id="SM00829"/>
    </source>
</evidence>
<evidence type="ECO:0000256" key="2">
    <source>
        <dbReference type="ARBA" id="ARBA00023002"/>
    </source>
</evidence>
<proteinExistence type="inferred from homology"/>
<dbReference type="PANTHER" id="PTHR45348:SF7">
    <property type="entry name" value="ZINC BINDING OXIDOREDUCTASE, PUTATIVE-RELATED"/>
    <property type="match status" value="1"/>
</dbReference>
<gene>
    <name evidence="4" type="ORF">QBC47DRAFT_317050</name>
</gene>
<accession>A0AAJ0FDU0</accession>
<dbReference type="CDD" id="cd08249">
    <property type="entry name" value="enoyl_reductase_like"/>
    <property type="match status" value="1"/>
</dbReference>
<dbReference type="InterPro" id="IPR013149">
    <property type="entry name" value="ADH-like_C"/>
</dbReference>
<dbReference type="Proteomes" id="UP001239445">
    <property type="component" value="Unassembled WGS sequence"/>
</dbReference>
<evidence type="ECO:0000313" key="4">
    <source>
        <dbReference type="EMBL" id="KAK1757979.1"/>
    </source>
</evidence>
<dbReference type="SMART" id="SM00829">
    <property type="entry name" value="PKS_ER"/>
    <property type="match status" value="1"/>
</dbReference>
<comment type="caution">
    <text evidence="4">The sequence shown here is derived from an EMBL/GenBank/DDBJ whole genome shotgun (WGS) entry which is preliminary data.</text>
</comment>
<evidence type="ECO:0000256" key="1">
    <source>
        <dbReference type="ARBA" id="ARBA00008072"/>
    </source>
</evidence>
<dbReference type="AlphaFoldDB" id="A0AAJ0FDU0"/>
<dbReference type="Gene3D" id="3.40.50.720">
    <property type="entry name" value="NAD(P)-binding Rossmann-like Domain"/>
    <property type="match status" value="1"/>
</dbReference>
<feature type="domain" description="Enoyl reductase (ER)" evidence="3">
    <location>
        <begin position="6"/>
        <end position="357"/>
    </location>
</feature>
<dbReference type="InterPro" id="IPR036291">
    <property type="entry name" value="NAD(P)-bd_dom_sf"/>
</dbReference>
<dbReference type="Gene3D" id="3.90.180.10">
    <property type="entry name" value="Medium-chain alcohol dehydrogenases, catalytic domain"/>
    <property type="match status" value="1"/>
</dbReference>
<comment type="similarity">
    <text evidence="1">Belongs to the zinc-containing alcohol dehydrogenase family.</text>
</comment>
<dbReference type="InterPro" id="IPR011032">
    <property type="entry name" value="GroES-like_sf"/>
</dbReference>
<dbReference type="InterPro" id="IPR013154">
    <property type="entry name" value="ADH-like_N"/>
</dbReference>
<dbReference type="InterPro" id="IPR020843">
    <property type="entry name" value="ER"/>
</dbReference>
<keyword evidence="2" id="KW-0560">Oxidoreductase</keyword>
<dbReference type="InterPro" id="IPR047122">
    <property type="entry name" value="Trans-enoyl_RdTase-like"/>
</dbReference>
<organism evidence="4 5">
    <name type="scientific">Echria macrotheca</name>
    <dbReference type="NCBI Taxonomy" id="438768"/>
    <lineage>
        <taxon>Eukaryota</taxon>
        <taxon>Fungi</taxon>
        <taxon>Dikarya</taxon>
        <taxon>Ascomycota</taxon>
        <taxon>Pezizomycotina</taxon>
        <taxon>Sordariomycetes</taxon>
        <taxon>Sordariomycetidae</taxon>
        <taxon>Sordariales</taxon>
        <taxon>Schizotheciaceae</taxon>
        <taxon>Echria</taxon>
    </lineage>
</organism>
<evidence type="ECO:0000313" key="5">
    <source>
        <dbReference type="Proteomes" id="UP001239445"/>
    </source>
</evidence>
<reference evidence="4" key="1">
    <citation type="submission" date="2023-06" db="EMBL/GenBank/DDBJ databases">
        <title>Genome-scale phylogeny and comparative genomics of the fungal order Sordariales.</title>
        <authorList>
            <consortium name="Lawrence Berkeley National Laboratory"/>
            <person name="Hensen N."/>
            <person name="Bonometti L."/>
            <person name="Westerberg I."/>
            <person name="Brannstrom I.O."/>
            <person name="Guillou S."/>
            <person name="Cros-Aarteil S."/>
            <person name="Calhoun S."/>
            <person name="Haridas S."/>
            <person name="Kuo A."/>
            <person name="Mondo S."/>
            <person name="Pangilinan J."/>
            <person name="Riley R."/>
            <person name="Labutti K."/>
            <person name="Andreopoulos B."/>
            <person name="Lipzen A."/>
            <person name="Chen C."/>
            <person name="Yanf M."/>
            <person name="Daum C."/>
            <person name="Ng V."/>
            <person name="Clum A."/>
            <person name="Steindorff A."/>
            <person name="Ohm R."/>
            <person name="Martin F."/>
            <person name="Silar P."/>
            <person name="Natvig D."/>
            <person name="Lalanne C."/>
            <person name="Gautier V."/>
            <person name="Ament-Velasquez S.L."/>
            <person name="Kruys A."/>
            <person name="Hutchinson M.I."/>
            <person name="Powell A.J."/>
            <person name="Barry K."/>
            <person name="Miller A.N."/>
            <person name="Grigoriev I.V."/>
            <person name="Debuchy R."/>
            <person name="Gladieux P."/>
            <person name="Thoren M.H."/>
            <person name="Johannesson H."/>
        </authorList>
    </citation>
    <scope>NUCLEOTIDE SEQUENCE</scope>
    <source>
        <strain evidence="4">PSN4</strain>
    </source>
</reference>
<sequence>MSSPDESFKALYLPDTGKPFIKTIPRPYTPTGSQSLVKVKYSAINPGDIRHFYMGYHSFVMGYEFTGDVISTGPDAPFRPGDAVMGITMPGHQRPIHAGAHQAYLLANPYMVWLRPDDFDLLTAVRMPGLAQTAADALFNVLGFAFPPLGMEGIDPADQAVLIWGGAGAVGWASIQLAKAAGIRYILVTASKANLELVRDAGATHVFDYRAPDVVDQVRGTVKELGVELEAVIDAVAVGLGIFERPGTPVPDYSKSTAAIAKSCLSDEVVKSGRARLAAVLPVPQDPDWDFALYSRKHDADQERDHPGWWQKQEKIVTWLVENHKQYWKSLPPPKIIRNAEEALQGMEDAFTGKQGVQKLVIEHPML</sequence>
<protein>
    <submittedName>
        <fullName evidence="4">GroES-like protein</fullName>
    </submittedName>
</protein>
<dbReference type="PANTHER" id="PTHR45348">
    <property type="entry name" value="HYPOTHETICAL OXIDOREDUCTASE (EUROFUNG)"/>
    <property type="match status" value="1"/>
</dbReference>
<dbReference type="SUPFAM" id="SSF51735">
    <property type="entry name" value="NAD(P)-binding Rossmann-fold domains"/>
    <property type="match status" value="1"/>
</dbReference>
<name>A0AAJ0FDU0_9PEZI</name>
<dbReference type="Pfam" id="PF08240">
    <property type="entry name" value="ADH_N"/>
    <property type="match status" value="1"/>
</dbReference>
<dbReference type="GO" id="GO:0016651">
    <property type="term" value="F:oxidoreductase activity, acting on NAD(P)H"/>
    <property type="evidence" value="ECO:0007669"/>
    <property type="project" value="InterPro"/>
</dbReference>
<dbReference type="Pfam" id="PF00107">
    <property type="entry name" value="ADH_zinc_N"/>
    <property type="match status" value="1"/>
</dbReference>